<sequence length="328" mass="37868">MTTTIQQHSLFRFEERASFGISAVNPFQEERAFRFEGNDPKLYLGDGSIVRHISDFAWVGRESKDGGEAVVFRLQDEQFALRLTWIYRVEEHKASWRLELVNEGESEVALRHIDLFDAVADAPVRQFEQRIRLDLGEADWMEEKDVNHATGYPVNIGNRLFLGVDWPVADVLTDGGRITCRQYCADTLAPGQTFRSRTVTVGACEEGRMSERFLAHLKDLRGRETRRASFYFSWLTHSWEGMTDRELKVNLDFFERAKSAFGIHFDIYAVDAGVIETNHYGYERYRLMHEKLLPNGLKPHADRVKDMGMEFGIWIGPNEFGEKGSRVE</sequence>
<name>A0A328U0Q0_9BACL</name>
<accession>A0A328U0Q0</accession>
<organism evidence="1 2">
    <name type="scientific">Paenibacillus montanisoli</name>
    <dbReference type="NCBI Taxonomy" id="2081970"/>
    <lineage>
        <taxon>Bacteria</taxon>
        <taxon>Bacillati</taxon>
        <taxon>Bacillota</taxon>
        <taxon>Bacilli</taxon>
        <taxon>Bacillales</taxon>
        <taxon>Paenibacillaceae</taxon>
        <taxon>Paenibacillus</taxon>
    </lineage>
</organism>
<evidence type="ECO:0008006" key="3">
    <source>
        <dbReference type="Google" id="ProtNLM"/>
    </source>
</evidence>
<comment type="caution">
    <text evidence="1">The sequence shown here is derived from an EMBL/GenBank/DDBJ whole genome shotgun (WGS) entry which is preliminary data.</text>
</comment>
<dbReference type="OrthoDB" id="9758822at2"/>
<dbReference type="InterPro" id="IPR013785">
    <property type="entry name" value="Aldolase_TIM"/>
</dbReference>
<dbReference type="InterPro" id="IPR017853">
    <property type="entry name" value="GH"/>
</dbReference>
<gene>
    <name evidence="1" type="ORF">DL346_25080</name>
</gene>
<dbReference type="RefSeq" id="WP_112885140.1">
    <property type="nucleotide sequence ID" value="NZ_QLUW01000006.1"/>
</dbReference>
<dbReference type="Gene3D" id="3.20.20.70">
    <property type="entry name" value="Aldolase class I"/>
    <property type="match status" value="1"/>
</dbReference>
<dbReference type="AlphaFoldDB" id="A0A328U0Q0"/>
<keyword evidence="2" id="KW-1185">Reference proteome</keyword>
<evidence type="ECO:0000313" key="1">
    <source>
        <dbReference type="EMBL" id="RAP73556.1"/>
    </source>
</evidence>
<dbReference type="EMBL" id="QLUW01000006">
    <property type="protein sequence ID" value="RAP73556.1"/>
    <property type="molecule type" value="Genomic_DNA"/>
</dbReference>
<reference evidence="1 2" key="1">
    <citation type="submission" date="2018-06" db="EMBL/GenBank/DDBJ databases">
        <title>Paenibacillus montanisoli sp. nov., isolated from mountain area soil.</title>
        <authorList>
            <person name="Wu M."/>
        </authorList>
    </citation>
    <scope>NUCLEOTIDE SEQUENCE [LARGE SCALE GENOMIC DNA]</scope>
    <source>
        <strain evidence="1 2">RA17</strain>
    </source>
</reference>
<protein>
    <recommendedName>
        <fullName evidence="3">Alpha-galactosidase</fullName>
    </recommendedName>
</protein>
<dbReference type="SUPFAM" id="SSF51445">
    <property type="entry name" value="(Trans)glycosidases"/>
    <property type="match status" value="1"/>
</dbReference>
<proteinExistence type="predicted"/>
<dbReference type="Proteomes" id="UP000249260">
    <property type="component" value="Unassembled WGS sequence"/>
</dbReference>
<evidence type="ECO:0000313" key="2">
    <source>
        <dbReference type="Proteomes" id="UP000249260"/>
    </source>
</evidence>